<keyword evidence="1" id="KW-1133">Transmembrane helix</keyword>
<reference evidence="2 3" key="1">
    <citation type="submission" date="2018-06" db="EMBL/GenBank/DDBJ databases">
        <title>Noncontiguous genome sequence of Ruminococcaceae bacterium ASD2818.</title>
        <authorList>
            <person name="Chaplin A.V."/>
            <person name="Sokolova S.R."/>
            <person name="Kochetkova T.O."/>
            <person name="Goltsov A.Y."/>
            <person name="Trofimov D.Y."/>
            <person name="Efimov B.A."/>
        </authorList>
    </citation>
    <scope>NUCLEOTIDE SEQUENCE [LARGE SCALE GENOMIC DNA]</scope>
    <source>
        <strain evidence="2 3">ASD2818</strain>
    </source>
</reference>
<keyword evidence="1" id="KW-0472">Membrane</keyword>
<evidence type="ECO:0000313" key="2">
    <source>
        <dbReference type="EMBL" id="RAQ22596.1"/>
    </source>
</evidence>
<gene>
    <name evidence="2" type="ORF">DPQ25_12490</name>
</gene>
<feature type="transmembrane region" description="Helical" evidence="1">
    <location>
        <begin position="126"/>
        <end position="147"/>
    </location>
</feature>
<comment type="caution">
    <text evidence="2">The sequence shown here is derived from an EMBL/GenBank/DDBJ whole genome shotgun (WGS) entry which is preliminary data.</text>
</comment>
<keyword evidence="3" id="KW-1185">Reference proteome</keyword>
<protein>
    <submittedName>
        <fullName evidence="2">Uncharacterized protein</fullName>
    </submittedName>
</protein>
<dbReference type="AlphaFoldDB" id="A0A328U8K2"/>
<feature type="transmembrane region" description="Helical" evidence="1">
    <location>
        <begin position="21"/>
        <end position="38"/>
    </location>
</feature>
<name>A0A328U8K2_9FIRM</name>
<organism evidence="2 3">
    <name type="scientific">Hydrogeniiclostridium mannosilyticum</name>
    <dbReference type="NCBI Taxonomy" id="2764322"/>
    <lineage>
        <taxon>Bacteria</taxon>
        <taxon>Bacillati</taxon>
        <taxon>Bacillota</taxon>
        <taxon>Clostridia</taxon>
        <taxon>Eubacteriales</taxon>
        <taxon>Acutalibacteraceae</taxon>
        <taxon>Hydrogeniiclostridium</taxon>
    </lineage>
</organism>
<dbReference type="Proteomes" id="UP000249377">
    <property type="component" value="Unassembled WGS sequence"/>
</dbReference>
<feature type="transmembrane region" description="Helical" evidence="1">
    <location>
        <begin position="44"/>
        <end position="64"/>
    </location>
</feature>
<sequence length="150" mass="17205">MRKSDSLSYTDKIKWRVRTSWGILAVMLIYMVIVGETGGDSRVMTNFAGITSKVIFFGGILFILRRILRYKKLLKNKALLKEQMQTELEERKQYLHDKSGGAVLDILLLFLLFATVTTALYNMTAFYVSIVILAVTLFLKITAYVFYSSH</sequence>
<proteinExistence type="predicted"/>
<dbReference type="EMBL" id="QLYR01000011">
    <property type="protein sequence ID" value="RAQ22596.1"/>
    <property type="molecule type" value="Genomic_DNA"/>
</dbReference>
<evidence type="ECO:0000256" key="1">
    <source>
        <dbReference type="SAM" id="Phobius"/>
    </source>
</evidence>
<dbReference type="RefSeq" id="WP_112333507.1">
    <property type="nucleotide sequence ID" value="NZ_JADPHD010000012.1"/>
</dbReference>
<evidence type="ECO:0000313" key="3">
    <source>
        <dbReference type="Proteomes" id="UP000249377"/>
    </source>
</evidence>
<accession>A0A328U8K2</accession>
<feature type="transmembrane region" description="Helical" evidence="1">
    <location>
        <begin position="101"/>
        <end position="120"/>
    </location>
</feature>
<keyword evidence="1" id="KW-0812">Transmembrane</keyword>